<evidence type="ECO:0000313" key="2">
    <source>
        <dbReference type="EMBL" id="MFC0263218.1"/>
    </source>
</evidence>
<feature type="signal peptide" evidence="1">
    <location>
        <begin position="1"/>
        <end position="20"/>
    </location>
</feature>
<evidence type="ECO:0000313" key="3">
    <source>
        <dbReference type="Proteomes" id="UP001589797"/>
    </source>
</evidence>
<proteinExistence type="predicted"/>
<evidence type="ECO:0000256" key="1">
    <source>
        <dbReference type="SAM" id="SignalP"/>
    </source>
</evidence>
<keyword evidence="1" id="KW-0732">Signal</keyword>
<keyword evidence="3" id="KW-1185">Reference proteome</keyword>
<protein>
    <submittedName>
        <fullName evidence="2">Uncharacterized protein</fullName>
    </submittedName>
</protein>
<sequence>MKKLFSIAMFFWACTFTQQAQLKNPRMLSDHSPLDKGKQISNLTLTDSPRVLELVNGRSTRI</sequence>
<dbReference type="EMBL" id="JBHLWI010000029">
    <property type="protein sequence ID" value="MFC0263218.1"/>
    <property type="molecule type" value="Genomic_DNA"/>
</dbReference>
<accession>A0ABV6FTQ6</accession>
<gene>
    <name evidence="2" type="ORF">ACFFIP_11030</name>
</gene>
<name>A0ABV6FTQ6_9BACT</name>
<feature type="chain" id="PRO_5046987946" evidence="1">
    <location>
        <begin position="21"/>
        <end position="62"/>
    </location>
</feature>
<dbReference type="Proteomes" id="UP001589797">
    <property type="component" value="Unassembled WGS sequence"/>
</dbReference>
<reference evidence="2 3" key="1">
    <citation type="submission" date="2024-09" db="EMBL/GenBank/DDBJ databases">
        <authorList>
            <person name="Sun Q."/>
            <person name="Mori K."/>
        </authorList>
    </citation>
    <scope>NUCLEOTIDE SEQUENCE [LARGE SCALE GENOMIC DNA]</scope>
    <source>
        <strain evidence="2 3">CCM 7650</strain>
    </source>
</reference>
<organism evidence="2 3">
    <name type="scientific">Fontibacter flavus</name>
    <dbReference type="NCBI Taxonomy" id="654838"/>
    <lineage>
        <taxon>Bacteria</taxon>
        <taxon>Pseudomonadati</taxon>
        <taxon>Bacteroidota</taxon>
        <taxon>Cytophagia</taxon>
        <taxon>Cytophagales</taxon>
        <taxon>Cyclobacteriaceae</taxon>
        <taxon>Fontibacter</taxon>
    </lineage>
</organism>
<comment type="caution">
    <text evidence="2">The sequence shown here is derived from an EMBL/GenBank/DDBJ whole genome shotgun (WGS) entry which is preliminary data.</text>
</comment>